<proteinExistence type="predicted"/>
<name>A0A8J9SUL8_PHATR</name>
<accession>A0A8J9SUL8</accession>
<gene>
    <name evidence="2" type="ORF">PTTT1_LOCUS19268</name>
</gene>
<feature type="transmembrane region" description="Helical" evidence="1">
    <location>
        <begin position="136"/>
        <end position="157"/>
    </location>
</feature>
<sequence>MTSATAIYAAVPLNDKITSESIVETLEDSDIVSFSHSTDDDTLEKPLLGSAPATSVMNVTRLKALFFVTGTLIALASQYLLAKTMWKDDVVGRASWEVVVFSLQWSFWTCVLVFSVMICMVRAFSTQQHTPVEEDFAFTLEAHHIVGALLALSASWFTVDFLHLQVPTHAHTLSILGLVSIAYAIFVRCMTARFRERRHSFSGTADRQIYSSTQALMPTYQLLAATLGLVVGLCSQFLLSFLLWTDSMTTPVIDNMVVFAAIWSISTVIITFVGCASLRCLVNQEEHNMLETERVFLRMEAHYVFCALIGICAAWILMNVALGLEQQVLPSLGMLALSLIGFRAILHCFPEEDCLAEIGLAHAREKEVLVSKSTKEQDALHLVVQIV</sequence>
<feature type="transmembrane region" description="Helical" evidence="1">
    <location>
        <begin position="256"/>
        <end position="282"/>
    </location>
</feature>
<feature type="transmembrane region" description="Helical" evidence="1">
    <location>
        <begin position="169"/>
        <end position="190"/>
    </location>
</feature>
<dbReference type="Proteomes" id="UP000836788">
    <property type="component" value="Chromosome 16"/>
</dbReference>
<dbReference type="EMBL" id="OU594957">
    <property type="protein sequence ID" value="CAG9282321.1"/>
    <property type="molecule type" value="Genomic_DNA"/>
</dbReference>
<feature type="transmembrane region" description="Helical" evidence="1">
    <location>
        <begin position="64"/>
        <end position="82"/>
    </location>
</feature>
<organism evidence="2">
    <name type="scientific">Phaeodactylum tricornutum</name>
    <name type="common">Diatom</name>
    <dbReference type="NCBI Taxonomy" id="2850"/>
    <lineage>
        <taxon>Eukaryota</taxon>
        <taxon>Sar</taxon>
        <taxon>Stramenopiles</taxon>
        <taxon>Ochrophyta</taxon>
        <taxon>Bacillariophyta</taxon>
        <taxon>Bacillariophyceae</taxon>
        <taxon>Bacillariophycidae</taxon>
        <taxon>Naviculales</taxon>
        <taxon>Phaeodactylaceae</taxon>
        <taxon>Phaeodactylum</taxon>
    </lineage>
</organism>
<evidence type="ECO:0000313" key="2">
    <source>
        <dbReference type="EMBL" id="CAG9282321.1"/>
    </source>
</evidence>
<evidence type="ECO:0000256" key="1">
    <source>
        <dbReference type="SAM" id="Phobius"/>
    </source>
</evidence>
<feature type="transmembrane region" description="Helical" evidence="1">
    <location>
        <begin position="303"/>
        <end position="322"/>
    </location>
</feature>
<keyword evidence="1" id="KW-0472">Membrane</keyword>
<dbReference type="AlphaFoldDB" id="A0A8J9SUL8"/>
<feature type="transmembrane region" description="Helical" evidence="1">
    <location>
        <begin position="102"/>
        <end position="124"/>
    </location>
</feature>
<protein>
    <recommendedName>
        <fullName evidence="3">Transmembrane protein</fullName>
    </recommendedName>
</protein>
<keyword evidence="1" id="KW-0812">Transmembrane</keyword>
<feature type="transmembrane region" description="Helical" evidence="1">
    <location>
        <begin position="222"/>
        <end position="244"/>
    </location>
</feature>
<evidence type="ECO:0008006" key="3">
    <source>
        <dbReference type="Google" id="ProtNLM"/>
    </source>
</evidence>
<keyword evidence="1" id="KW-1133">Transmembrane helix</keyword>
<reference evidence="2" key="1">
    <citation type="submission" date="2022-02" db="EMBL/GenBank/DDBJ databases">
        <authorList>
            <person name="Giguere J D."/>
        </authorList>
    </citation>
    <scope>NUCLEOTIDE SEQUENCE</scope>
    <source>
        <strain evidence="2">CCAP 1055/1</strain>
    </source>
</reference>